<protein>
    <submittedName>
        <fullName evidence="1">Uncharacterized protein</fullName>
    </submittedName>
</protein>
<dbReference type="OrthoDB" id="9974421at2759"/>
<gene>
    <name evidence="1" type="ORF">SVUK_LOCUS12085</name>
</gene>
<dbReference type="InterPro" id="IPR029058">
    <property type="entry name" value="AB_hydrolase_fold"/>
</dbReference>
<dbReference type="EMBL" id="UYYB01098408">
    <property type="protein sequence ID" value="VDM77087.1"/>
    <property type="molecule type" value="Genomic_DNA"/>
</dbReference>
<sequence>MLRTSRMASYDYGPEENLRHYGTVSFFTVIWHDFHCVQDALAENQEKSTTPEYDISQVQANIYLFYADLDWVVPAQDVEQYLLPALPSSSLKLVRTGMLSDQVGCPPILYDGLP</sequence>
<evidence type="ECO:0000313" key="1">
    <source>
        <dbReference type="EMBL" id="VDM77087.1"/>
    </source>
</evidence>
<dbReference type="AlphaFoldDB" id="A0A3P7JLN8"/>
<accession>A0A3P7JLN8</accession>
<organism evidence="1 2">
    <name type="scientific">Strongylus vulgaris</name>
    <name type="common">Blood worm</name>
    <dbReference type="NCBI Taxonomy" id="40348"/>
    <lineage>
        <taxon>Eukaryota</taxon>
        <taxon>Metazoa</taxon>
        <taxon>Ecdysozoa</taxon>
        <taxon>Nematoda</taxon>
        <taxon>Chromadorea</taxon>
        <taxon>Rhabditida</taxon>
        <taxon>Rhabditina</taxon>
        <taxon>Rhabditomorpha</taxon>
        <taxon>Strongyloidea</taxon>
        <taxon>Strongylidae</taxon>
        <taxon>Strongylus</taxon>
    </lineage>
</organism>
<reference evidence="1 2" key="1">
    <citation type="submission" date="2018-11" db="EMBL/GenBank/DDBJ databases">
        <authorList>
            <consortium name="Pathogen Informatics"/>
        </authorList>
    </citation>
    <scope>NUCLEOTIDE SEQUENCE [LARGE SCALE GENOMIC DNA]</scope>
</reference>
<name>A0A3P7JLN8_STRVU</name>
<dbReference type="Proteomes" id="UP000270094">
    <property type="component" value="Unassembled WGS sequence"/>
</dbReference>
<evidence type="ECO:0000313" key="2">
    <source>
        <dbReference type="Proteomes" id="UP000270094"/>
    </source>
</evidence>
<proteinExistence type="predicted"/>
<dbReference type="Gene3D" id="3.40.50.1820">
    <property type="entry name" value="alpha/beta hydrolase"/>
    <property type="match status" value="1"/>
</dbReference>
<keyword evidence="2" id="KW-1185">Reference proteome</keyword>